<evidence type="ECO:0000313" key="1">
    <source>
        <dbReference type="EMBL" id="VBB10591.1"/>
    </source>
</evidence>
<dbReference type="Proteomes" id="UP000268684">
    <property type="component" value="Chromosome I"/>
</dbReference>
<dbReference type="EMBL" id="LR025742">
    <property type="protein sequence ID" value="VBB10591.1"/>
    <property type="molecule type" value="Genomic_DNA"/>
</dbReference>
<proteinExistence type="predicted"/>
<evidence type="ECO:0000313" key="2">
    <source>
        <dbReference type="Proteomes" id="UP000268684"/>
    </source>
</evidence>
<dbReference type="AlphaFoldDB" id="A0AAJ5N3L9"/>
<keyword evidence="2" id="KW-1185">Reference proteome</keyword>
<dbReference type="GeneID" id="71053196"/>
<sequence length="87" mass="9780">MTEPVREVVIVYAGYGYLNQTIDVTKGIRTEYQEGARTFLATNRFGDPASGKNKALYVVWEYVPPITPGARYSGVSYEHEKVGFKID</sequence>
<name>A0AAJ5N3L9_9BURK</name>
<protein>
    <submittedName>
        <fullName evidence="1">Uncharacterized protein</fullName>
    </submittedName>
</protein>
<reference evidence="1 2" key="1">
    <citation type="submission" date="2017-11" db="EMBL/GenBank/DDBJ databases">
        <authorList>
            <person name="Seth-Smith MB H."/>
        </authorList>
    </citation>
    <scope>NUCLEOTIDE SEQUENCE [LARGE SCALE GENOMIC DNA]</scope>
    <source>
        <strain evidence="1">E</strain>
    </source>
</reference>
<accession>A0AAJ5N3L9</accession>
<gene>
    <name evidence="1" type="ORF">BSTAB16_0698</name>
</gene>
<organism evidence="1 2">
    <name type="scientific">Burkholderia stabilis</name>
    <dbReference type="NCBI Taxonomy" id="95485"/>
    <lineage>
        <taxon>Bacteria</taxon>
        <taxon>Pseudomonadati</taxon>
        <taxon>Pseudomonadota</taxon>
        <taxon>Betaproteobacteria</taxon>
        <taxon>Burkholderiales</taxon>
        <taxon>Burkholderiaceae</taxon>
        <taxon>Burkholderia</taxon>
        <taxon>Burkholderia cepacia complex</taxon>
    </lineage>
</organism>
<dbReference type="RefSeq" id="WP_156814740.1">
    <property type="nucleotide sequence ID" value="NZ_CADFDX010000015.1"/>
</dbReference>